<evidence type="ECO:0008006" key="3">
    <source>
        <dbReference type="Google" id="ProtNLM"/>
    </source>
</evidence>
<dbReference type="EMBL" id="KQ977146">
    <property type="protein sequence ID" value="KYN05316.1"/>
    <property type="molecule type" value="Genomic_DNA"/>
</dbReference>
<reference evidence="1 2" key="1">
    <citation type="submission" date="2016-03" db="EMBL/GenBank/DDBJ databases">
        <title>Cyphomyrmex costatus WGS genome.</title>
        <authorList>
            <person name="Nygaard S."/>
            <person name="Hu H."/>
            <person name="Boomsma J."/>
            <person name="Zhang G."/>
        </authorList>
    </citation>
    <scope>NUCLEOTIDE SEQUENCE [LARGE SCALE GENOMIC DNA]</scope>
    <source>
        <strain evidence="1">MS0001</strain>
        <tissue evidence="1">Whole body</tissue>
    </source>
</reference>
<sequence>MRRTQWDQESTADYLKCMQALFDRLNPPWSLSEQLDYAYRNLLPRLQIVLRRDEFRDFTSLKLLALRIEVGHDAAIHYRAPPVPERSLFPELAYRSPKKAPRGQGVAAAGLSGKANHTKIATNNPHDETAIAEAGSSMSKTDSVPARAVRTPSTTKCWNCEKVGRIARECGEYLRRICCYPCGKPNVAISAYPAVTRMSQDSALTHSQMTFMYDLPSLQYLRIFVGNQPLCLMALVVSGSS</sequence>
<dbReference type="STRING" id="456900.A0A151IL27"/>
<dbReference type="GO" id="GO:0003676">
    <property type="term" value="F:nucleic acid binding"/>
    <property type="evidence" value="ECO:0007669"/>
    <property type="project" value="InterPro"/>
</dbReference>
<dbReference type="Gene3D" id="4.10.60.10">
    <property type="entry name" value="Zinc finger, CCHC-type"/>
    <property type="match status" value="1"/>
</dbReference>
<keyword evidence="2" id="KW-1185">Reference proteome</keyword>
<evidence type="ECO:0000313" key="1">
    <source>
        <dbReference type="EMBL" id="KYN05316.1"/>
    </source>
</evidence>
<dbReference type="AlphaFoldDB" id="A0A151IL27"/>
<protein>
    <recommendedName>
        <fullName evidence="3">CCHC-type domain-containing protein</fullName>
    </recommendedName>
</protein>
<organism evidence="1 2">
    <name type="scientific">Cyphomyrmex costatus</name>
    <dbReference type="NCBI Taxonomy" id="456900"/>
    <lineage>
        <taxon>Eukaryota</taxon>
        <taxon>Metazoa</taxon>
        <taxon>Ecdysozoa</taxon>
        <taxon>Arthropoda</taxon>
        <taxon>Hexapoda</taxon>
        <taxon>Insecta</taxon>
        <taxon>Pterygota</taxon>
        <taxon>Neoptera</taxon>
        <taxon>Endopterygota</taxon>
        <taxon>Hymenoptera</taxon>
        <taxon>Apocrita</taxon>
        <taxon>Aculeata</taxon>
        <taxon>Formicoidea</taxon>
        <taxon>Formicidae</taxon>
        <taxon>Myrmicinae</taxon>
        <taxon>Cyphomyrmex</taxon>
    </lineage>
</organism>
<evidence type="ECO:0000313" key="2">
    <source>
        <dbReference type="Proteomes" id="UP000078542"/>
    </source>
</evidence>
<gene>
    <name evidence="1" type="ORF">ALC62_03774</name>
</gene>
<accession>A0A151IL27</accession>
<name>A0A151IL27_9HYME</name>
<dbReference type="Proteomes" id="UP000078542">
    <property type="component" value="Unassembled WGS sequence"/>
</dbReference>
<dbReference type="SUPFAM" id="SSF57756">
    <property type="entry name" value="Retrovirus zinc finger-like domains"/>
    <property type="match status" value="1"/>
</dbReference>
<dbReference type="GO" id="GO:0008270">
    <property type="term" value="F:zinc ion binding"/>
    <property type="evidence" value="ECO:0007669"/>
    <property type="project" value="InterPro"/>
</dbReference>
<proteinExistence type="predicted"/>
<dbReference type="InterPro" id="IPR036875">
    <property type="entry name" value="Znf_CCHC_sf"/>
</dbReference>